<feature type="chain" id="PRO_5004157371" evidence="1">
    <location>
        <begin position="19"/>
        <end position="183"/>
    </location>
</feature>
<name>O17290_CAEEL</name>
<dbReference type="Pfam" id="PF02343">
    <property type="entry name" value="TRA-1_regulated"/>
    <property type="match status" value="1"/>
</dbReference>
<evidence type="ECO:0000256" key="1">
    <source>
        <dbReference type="SAM" id="SignalP"/>
    </source>
</evidence>
<proteinExistence type="predicted"/>
<dbReference type="PhylomeDB" id="O17290"/>
<dbReference type="KEGG" id="cel:CELE_R52.5"/>
<dbReference type="Proteomes" id="UP000001940">
    <property type="component" value="Chromosome II"/>
</dbReference>
<dbReference type="EMBL" id="BX284602">
    <property type="protein sequence ID" value="CCD67115.1"/>
    <property type="molecule type" value="Genomic_DNA"/>
</dbReference>
<reference evidence="2 3" key="1">
    <citation type="journal article" date="1998" name="Science">
        <title>Genome sequence of the nematode C. elegans: a platform for investigating biology.</title>
        <authorList>
            <consortium name="The C. elegans sequencing consortium"/>
            <person name="Sulson J.E."/>
            <person name="Waterston R."/>
        </authorList>
    </citation>
    <scope>NUCLEOTIDE SEQUENCE [LARGE SCALE GENOMIC DNA]</scope>
    <source>
        <strain evidence="2 3">Bristol N2</strain>
    </source>
</reference>
<dbReference type="AGR" id="WB:WBGene00020077"/>
<dbReference type="InterPro" id="IPR003326">
    <property type="entry name" value="TRA-1_regulated"/>
</dbReference>
<keyword evidence="3" id="KW-1185">Reference proteome</keyword>
<dbReference type="PIR" id="C88066">
    <property type="entry name" value="C88066"/>
</dbReference>
<keyword evidence="1" id="KW-0732">Signal</keyword>
<dbReference type="AlphaFoldDB" id="O17290"/>
<evidence type="ECO:0000313" key="4">
    <source>
        <dbReference type="WormBase" id="R52.5"/>
    </source>
</evidence>
<dbReference type="HOGENOM" id="CLU_105165_0_0_1"/>
<dbReference type="GeneID" id="187879"/>
<dbReference type="UCSC" id="R52.5">
    <property type="organism name" value="c. elegans"/>
</dbReference>
<protein>
    <submittedName>
        <fullName evidence="2">DUF281 domain-containing protein</fullName>
    </submittedName>
</protein>
<dbReference type="FunCoup" id="O17290">
    <property type="interactions" value="176"/>
</dbReference>
<sequence>MNTLCPIILCFVITVTECCMKTIPPDDVSISSTLPYEETTEMMTTIAMETSTMTEKVCPGDTTCPDLLAYGGGMEFGEIDGCTVPVCSDGKVAWMIFRNVDFEMKLYDGLSDLSLVLPVPPPTLAGMGGKSFVDYYGLLCEDNSWKITKYPLGIKDYGNTQAILGADGSYDGKKGLLETIQCH</sequence>
<dbReference type="PaxDb" id="6239-R52.5"/>
<dbReference type="RefSeq" id="NP_494184.1">
    <property type="nucleotide sequence ID" value="NM_061783.1"/>
</dbReference>
<accession>O17290</accession>
<dbReference type="CTD" id="187879"/>
<feature type="signal peptide" evidence="1">
    <location>
        <begin position="1"/>
        <end position="18"/>
    </location>
</feature>
<gene>
    <name evidence="2" type="ORF">CELE_R52.5</name>
    <name evidence="2 4" type="ORF">R52.5</name>
</gene>
<evidence type="ECO:0000313" key="2">
    <source>
        <dbReference type="EMBL" id="CCD67115.1"/>
    </source>
</evidence>
<dbReference type="WormBase" id="R52.5">
    <property type="protein sequence ID" value="CE12832"/>
    <property type="gene ID" value="WBGene00020077"/>
</dbReference>
<organism evidence="2 3">
    <name type="scientific">Caenorhabditis elegans</name>
    <dbReference type="NCBI Taxonomy" id="6239"/>
    <lineage>
        <taxon>Eukaryota</taxon>
        <taxon>Metazoa</taxon>
        <taxon>Ecdysozoa</taxon>
        <taxon>Nematoda</taxon>
        <taxon>Chromadorea</taxon>
        <taxon>Rhabditida</taxon>
        <taxon>Rhabditina</taxon>
        <taxon>Rhabditomorpha</taxon>
        <taxon>Rhabditoidea</taxon>
        <taxon>Rhabditidae</taxon>
        <taxon>Peloderinae</taxon>
        <taxon>Caenorhabditis</taxon>
    </lineage>
</organism>
<evidence type="ECO:0000313" key="3">
    <source>
        <dbReference type="Proteomes" id="UP000001940"/>
    </source>
</evidence>
<dbReference type="InParanoid" id="O17290"/>